<feature type="transmembrane region" description="Helical" evidence="8">
    <location>
        <begin position="258"/>
        <end position="280"/>
    </location>
</feature>
<feature type="transmembrane region" description="Helical" evidence="8">
    <location>
        <begin position="380"/>
        <end position="400"/>
    </location>
</feature>
<dbReference type="InterPro" id="IPR050297">
    <property type="entry name" value="LipidA_mod_glycosyltrf_83"/>
</dbReference>
<dbReference type="GO" id="GO:0006493">
    <property type="term" value="P:protein O-linked glycosylation"/>
    <property type="evidence" value="ECO:0007669"/>
    <property type="project" value="InterPro"/>
</dbReference>
<feature type="transmembrane region" description="Helical" evidence="8">
    <location>
        <begin position="292"/>
        <end position="311"/>
    </location>
</feature>
<dbReference type="InterPro" id="IPR003342">
    <property type="entry name" value="ArnT-like_N"/>
</dbReference>
<dbReference type="OrthoDB" id="8353433at2"/>
<reference evidence="10 11" key="1">
    <citation type="submission" date="2017-06" db="EMBL/GenBank/DDBJ databases">
        <authorList>
            <person name="Kim H.J."/>
            <person name="Triplett B.A."/>
        </authorList>
    </citation>
    <scope>NUCLEOTIDE SEQUENCE [LARGE SCALE GENOMIC DNA]</scope>
    <source>
        <strain evidence="10 11">DSM 29150</strain>
    </source>
</reference>
<feature type="domain" description="ArnT-like N-terminal" evidence="9">
    <location>
        <begin position="62"/>
        <end position="233"/>
    </location>
</feature>
<sequence length="541" mass="62784">MIKTLEKYPLLSLTIIVSLMLLIHLDVPNITIMEARNFISSREMIQDNNWILTTMNGEPRYQKPPLPTWLTAVSGLLFGANSLFALRLPAALMVLFSGFVCYYFSLKLSLSKNHSFRNSLILVTSFYVVGILNEAPWDIFAHGFIFAGIYYLFTLFEEHTSNWKKAFLAAVFFGLSMLSKGPVSLFAVFLPFIISYGIVFKFKNFKQKLVPFLSFIILFIILGSWWFVYVRYADPEAFLAIASRETGNWSSYNVKPFYYYWSFFVQSGLWTIPAFIALLYPYLIKRVENKKAYKFTFWWTLIAVVLLSTIPEKKARYLMPVLIPLALNTGFYIQFLIKEFSTLTSKKETIPVYFNFGLIATVGICFPVVLYFVLNDSFELYFINYISTSLALLTIGIFMIRSLIQKNIKVTFYLSIFFMLSIFVFGIPISKVFNKNDAFTSINSLHLYEKEKGIKTYSVGDVTPEMIWDYNGKLKNIHKNNRLEFPSEKKFGLLITNDSFEKINTELNSNYKLEFIKTYNLNVGAKQKNRLVRQFYLVSKK</sequence>
<evidence type="ECO:0000313" key="11">
    <source>
        <dbReference type="Proteomes" id="UP000198384"/>
    </source>
</evidence>
<feature type="transmembrane region" description="Helical" evidence="8">
    <location>
        <begin position="139"/>
        <end position="156"/>
    </location>
</feature>
<dbReference type="PANTHER" id="PTHR33908:SF3">
    <property type="entry name" value="UNDECAPRENYL PHOSPHATE-ALPHA-4-AMINO-4-DEOXY-L-ARABINOSE ARABINOSYL TRANSFERASE"/>
    <property type="match status" value="1"/>
</dbReference>
<dbReference type="GO" id="GO:0009103">
    <property type="term" value="P:lipopolysaccharide biosynthetic process"/>
    <property type="evidence" value="ECO:0007669"/>
    <property type="project" value="UniProtKB-ARBA"/>
</dbReference>
<keyword evidence="3" id="KW-0328">Glycosyltransferase</keyword>
<evidence type="ECO:0000256" key="2">
    <source>
        <dbReference type="ARBA" id="ARBA00022475"/>
    </source>
</evidence>
<evidence type="ECO:0000313" key="10">
    <source>
        <dbReference type="EMBL" id="SNR30455.1"/>
    </source>
</evidence>
<keyword evidence="11" id="KW-1185">Reference proteome</keyword>
<proteinExistence type="predicted"/>
<dbReference type="GO" id="GO:0000030">
    <property type="term" value="F:mannosyltransferase activity"/>
    <property type="evidence" value="ECO:0007669"/>
    <property type="project" value="InterPro"/>
</dbReference>
<evidence type="ECO:0000256" key="6">
    <source>
        <dbReference type="ARBA" id="ARBA00022989"/>
    </source>
</evidence>
<evidence type="ECO:0000256" key="8">
    <source>
        <dbReference type="SAM" id="Phobius"/>
    </source>
</evidence>
<feature type="transmembrane region" description="Helical" evidence="8">
    <location>
        <begin position="7"/>
        <end position="25"/>
    </location>
</feature>
<dbReference type="PANTHER" id="PTHR33908">
    <property type="entry name" value="MANNOSYLTRANSFERASE YKCB-RELATED"/>
    <property type="match status" value="1"/>
</dbReference>
<organism evidence="10 11">
    <name type="scientific">Lutibacter agarilyticus</name>
    <dbReference type="NCBI Taxonomy" id="1109740"/>
    <lineage>
        <taxon>Bacteria</taxon>
        <taxon>Pseudomonadati</taxon>
        <taxon>Bacteroidota</taxon>
        <taxon>Flavobacteriia</taxon>
        <taxon>Flavobacteriales</taxon>
        <taxon>Flavobacteriaceae</taxon>
        <taxon>Lutibacter</taxon>
    </lineage>
</organism>
<evidence type="ECO:0000256" key="3">
    <source>
        <dbReference type="ARBA" id="ARBA00022676"/>
    </source>
</evidence>
<dbReference type="EMBL" id="FZNT01000001">
    <property type="protein sequence ID" value="SNR30455.1"/>
    <property type="molecule type" value="Genomic_DNA"/>
</dbReference>
<dbReference type="GO" id="GO:0016763">
    <property type="term" value="F:pentosyltransferase activity"/>
    <property type="evidence" value="ECO:0007669"/>
    <property type="project" value="TreeGrafter"/>
</dbReference>
<feature type="transmembrane region" description="Helical" evidence="8">
    <location>
        <begin position="412"/>
        <end position="433"/>
    </location>
</feature>
<name>A0A238V7Q0_9FLAO</name>
<protein>
    <submittedName>
        <fullName evidence="10">4-amino-4-deoxy-L-arabinose transferase</fullName>
    </submittedName>
</protein>
<keyword evidence="5 8" id="KW-0812">Transmembrane</keyword>
<dbReference type="GO" id="GO:0010041">
    <property type="term" value="P:response to iron(III) ion"/>
    <property type="evidence" value="ECO:0007669"/>
    <property type="project" value="TreeGrafter"/>
</dbReference>
<feature type="transmembrane region" description="Helical" evidence="8">
    <location>
        <begin position="349"/>
        <end position="374"/>
    </location>
</feature>
<dbReference type="RefSeq" id="WP_089379723.1">
    <property type="nucleotide sequence ID" value="NZ_FZNT01000001.1"/>
</dbReference>
<dbReference type="GO" id="GO:0005886">
    <property type="term" value="C:plasma membrane"/>
    <property type="evidence" value="ECO:0007669"/>
    <property type="project" value="UniProtKB-SubCell"/>
</dbReference>
<evidence type="ECO:0000256" key="4">
    <source>
        <dbReference type="ARBA" id="ARBA00022679"/>
    </source>
</evidence>
<comment type="subcellular location">
    <subcellularLocation>
        <location evidence="1">Cell membrane</location>
        <topology evidence="1">Multi-pass membrane protein</topology>
    </subcellularLocation>
</comment>
<dbReference type="Pfam" id="PF02366">
    <property type="entry name" value="PMT"/>
    <property type="match status" value="1"/>
</dbReference>
<feature type="transmembrane region" description="Helical" evidence="8">
    <location>
        <begin position="317"/>
        <end position="337"/>
    </location>
</feature>
<gene>
    <name evidence="10" type="ORF">SAMN06265371_10136</name>
</gene>
<dbReference type="Proteomes" id="UP000198384">
    <property type="component" value="Unassembled WGS sequence"/>
</dbReference>
<accession>A0A238V7Q0</accession>
<evidence type="ECO:0000256" key="5">
    <source>
        <dbReference type="ARBA" id="ARBA00022692"/>
    </source>
</evidence>
<evidence type="ECO:0000256" key="7">
    <source>
        <dbReference type="ARBA" id="ARBA00023136"/>
    </source>
</evidence>
<keyword evidence="7 8" id="KW-0472">Membrane</keyword>
<feature type="transmembrane region" description="Helical" evidence="8">
    <location>
        <begin position="185"/>
        <end position="202"/>
    </location>
</feature>
<feature type="transmembrane region" description="Helical" evidence="8">
    <location>
        <begin position="84"/>
        <end position="104"/>
    </location>
</feature>
<evidence type="ECO:0000256" key="1">
    <source>
        <dbReference type="ARBA" id="ARBA00004651"/>
    </source>
</evidence>
<feature type="transmembrane region" description="Helical" evidence="8">
    <location>
        <begin position="116"/>
        <end position="133"/>
    </location>
</feature>
<keyword evidence="6 8" id="KW-1133">Transmembrane helix</keyword>
<keyword evidence="4 10" id="KW-0808">Transferase</keyword>
<keyword evidence="2" id="KW-1003">Cell membrane</keyword>
<dbReference type="AlphaFoldDB" id="A0A238V7Q0"/>
<evidence type="ECO:0000259" key="9">
    <source>
        <dbReference type="Pfam" id="PF02366"/>
    </source>
</evidence>
<feature type="transmembrane region" description="Helical" evidence="8">
    <location>
        <begin position="209"/>
        <end position="229"/>
    </location>
</feature>